<evidence type="ECO:0000313" key="7">
    <source>
        <dbReference type="EMBL" id="KDQ06427.1"/>
    </source>
</evidence>
<gene>
    <name evidence="7" type="ORF">BOTBODRAFT_83167</name>
</gene>
<dbReference type="InterPro" id="IPR008906">
    <property type="entry name" value="HATC_C_dom"/>
</dbReference>
<feature type="non-terminal residue" evidence="7">
    <location>
        <position position="178"/>
    </location>
</feature>
<keyword evidence="5" id="KW-0539">Nucleus</keyword>
<evidence type="ECO:0000256" key="5">
    <source>
        <dbReference type="ARBA" id="ARBA00023242"/>
    </source>
</evidence>
<accession>A0A067M3I8</accession>
<dbReference type="InterPro" id="IPR052035">
    <property type="entry name" value="ZnF_BED_domain_contain"/>
</dbReference>
<evidence type="ECO:0000313" key="8">
    <source>
        <dbReference type="Proteomes" id="UP000027195"/>
    </source>
</evidence>
<keyword evidence="8" id="KW-1185">Reference proteome</keyword>
<dbReference type="EMBL" id="KL198137">
    <property type="protein sequence ID" value="KDQ06427.1"/>
    <property type="molecule type" value="Genomic_DNA"/>
</dbReference>
<keyword evidence="4" id="KW-0862">Zinc</keyword>
<proteinExistence type="predicted"/>
<dbReference type="OrthoDB" id="1715602at2759"/>
<name>A0A067M3I8_BOTB1</name>
<dbReference type="AlphaFoldDB" id="A0A067M3I8"/>
<reference evidence="8" key="1">
    <citation type="journal article" date="2014" name="Proc. Natl. Acad. Sci. U.S.A.">
        <title>Extensive sampling of basidiomycete genomes demonstrates inadequacy of the white-rot/brown-rot paradigm for wood decay fungi.</title>
        <authorList>
            <person name="Riley R."/>
            <person name="Salamov A.A."/>
            <person name="Brown D.W."/>
            <person name="Nagy L.G."/>
            <person name="Floudas D."/>
            <person name="Held B.W."/>
            <person name="Levasseur A."/>
            <person name="Lombard V."/>
            <person name="Morin E."/>
            <person name="Otillar R."/>
            <person name="Lindquist E.A."/>
            <person name="Sun H."/>
            <person name="LaButti K.M."/>
            <person name="Schmutz J."/>
            <person name="Jabbour D."/>
            <person name="Luo H."/>
            <person name="Baker S.E."/>
            <person name="Pisabarro A.G."/>
            <person name="Walton J.D."/>
            <person name="Blanchette R.A."/>
            <person name="Henrissat B."/>
            <person name="Martin F."/>
            <person name="Cullen D."/>
            <person name="Hibbett D.S."/>
            <person name="Grigoriev I.V."/>
        </authorList>
    </citation>
    <scope>NUCLEOTIDE SEQUENCE [LARGE SCALE GENOMIC DNA]</scope>
    <source>
        <strain evidence="8">FD-172 SS1</strain>
    </source>
</reference>
<comment type="subcellular location">
    <subcellularLocation>
        <location evidence="1">Nucleus</location>
    </subcellularLocation>
</comment>
<protein>
    <recommendedName>
        <fullName evidence="6">HAT C-terminal dimerisation domain-containing protein</fullName>
    </recommendedName>
</protein>
<dbReference type="GO" id="GO:0008270">
    <property type="term" value="F:zinc ion binding"/>
    <property type="evidence" value="ECO:0007669"/>
    <property type="project" value="UniProtKB-KW"/>
</dbReference>
<dbReference type="Proteomes" id="UP000027195">
    <property type="component" value="Unassembled WGS sequence"/>
</dbReference>
<dbReference type="PANTHER" id="PTHR46481:SF10">
    <property type="entry name" value="ZINC FINGER BED DOMAIN-CONTAINING PROTEIN 39"/>
    <property type="match status" value="1"/>
</dbReference>
<dbReference type="InterPro" id="IPR012337">
    <property type="entry name" value="RNaseH-like_sf"/>
</dbReference>
<evidence type="ECO:0000256" key="4">
    <source>
        <dbReference type="ARBA" id="ARBA00022833"/>
    </source>
</evidence>
<dbReference type="GO" id="GO:0046983">
    <property type="term" value="F:protein dimerization activity"/>
    <property type="evidence" value="ECO:0007669"/>
    <property type="project" value="InterPro"/>
</dbReference>
<keyword evidence="2" id="KW-0479">Metal-binding</keyword>
<dbReference type="InParanoid" id="A0A067M3I8"/>
<keyword evidence="3" id="KW-0863">Zinc-finger</keyword>
<evidence type="ECO:0000256" key="2">
    <source>
        <dbReference type="ARBA" id="ARBA00022723"/>
    </source>
</evidence>
<dbReference type="SUPFAM" id="SSF53098">
    <property type="entry name" value="Ribonuclease H-like"/>
    <property type="match status" value="1"/>
</dbReference>
<sequence length="178" mass="20536">LHHACLWGLEALDKYYSLTDESYIGRFALLLNPNFKTNYMVKRRWQQAWINRALNLVCKVWKEEYTPAPTSASQPPTRPTTKPLFDFDEYVANGHTNEPAAGEVLDQLESYLVQDSFRCMDPLSYWHEKCELGKWPELAQMAIDYLSVPATSIDVEHAFLYGHQTVSLYRHSLSSESA</sequence>
<evidence type="ECO:0000259" key="6">
    <source>
        <dbReference type="Pfam" id="PF05699"/>
    </source>
</evidence>
<feature type="domain" description="HAT C-terminal dimerisation" evidence="6">
    <location>
        <begin position="108"/>
        <end position="177"/>
    </location>
</feature>
<evidence type="ECO:0000256" key="1">
    <source>
        <dbReference type="ARBA" id="ARBA00004123"/>
    </source>
</evidence>
<dbReference type="PANTHER" id="PTHR46481">
    <property type="entry name" value="ZINC FINGER BED DOMAIN-CONTAINING PROTEIN 4"/>
    <property type="match status" value="1"/>
</dbReference>
<organism evidence="7 8">
    <name type="scientific">Botryobasidium botryosum (strain FD-172 SS1)</name>
    <dbReference type="NCBI Taxonomy" id="930990"/>
    <lineage>
        <taxon>Eukaryota</taxon>
        <taxon>Fungi</taxon>
        <taxon>Dikarya</taxon>
        <taxon>Basidiomycota</taxon>
        <taxon>Agaricomycotina</taxon>
        <taxon>Agaricomycetes</taxon>
        <taxon>Cantharellales</taxon>
        <taxon>Botryobasidiaceae</taxon>
        <taxon>Botryobasidium</taxon>
    </lineage>
</organism>
<dbReference type="GO" id="GO:0005634">
    <property type="term" value="C:nucleus"/>
    <property type="evidence" value="ECO:0007669"/>
    <property type="project" value="UniProtKB-SubCell"/>
</dbReference>
<feature type="non-terminal residue" evidence="7">
    <location>
        <position position="1"/>
    </location>
</feature>
<dbReference type="Pfam" id="PF05699">
    <property type="entry name" value="Dimer_Tnp_hAT"/>
    <property type="match status" value="1"/>
</dbReference>
<dbReference type="HOGENOM" id="CLU_009123_4_1_1"/>
<evidence type="ECO:0000256" key="3">
    <source>
        <dbReference type="ARBA" id="ARBA00022771"/>
    </source>
</evidence>